<organism evidence="2 3">
    <name type="scientific">Candidimonas humi</name>
    <dbReference type="NCBI Taxonomy" id="683355"/>
    <lineage>
        <taxon>Bacteria</taxon>
        <taxon>Pseudomonadati</taxon>
        <taxon>Pseudomonadota</taxon>
        <taxon>Betaproteobacteria</taxon>
        <taxon>Burkholderiales</taxon>
        <taxon>Alcaligenaceae</taxon>
        <taxon>Candidimonas</taxon>
    </lineage>
</organism>
<dbReference type="RefSeq" id="WP_217966634.1">
    <property type="nucleotide sequence ID" value="NZ_JAHTBN010000017.1"/>
</dbReference>
<dbReference type="InterPro" id="IPR025202">
    <property type="entry name" value="PLD-like_dom"/>
</dbReference>
<dbReference type="Proteomes" id="UP001595848">
    <property type="component" value="Unassembled WGS sequence"/>
</dbReference>
<dbReference type="CDD" id="cd09113">
    <property type="entry name" value="PLDc_ymdC_like_2"/>
    <property type="match status" value="1"/>
</dbReference>
<dbReference type="InterPro" id="IPR001736">
    <property type="entry name" value="PLipase_D/transphosphatidylase"/>
</dbReference>
<reference evidence="3" key="1">
    <citation type="journal article" date="2019" name="Int. J. Syst. Evol. Microbiol.">
        <title>The Global Catalogue of Microorganisms (GCM) 10K type strain sequencing project: providing services to taxonomists for standard genome sequencing and annotation.</title>
        <authorList>
            <consortium name="The Broad Institute Genomics Platform"/>
            <consortium name="The Broad Institute Genome Sequencing Center for Infectious Disease"/>
            <person name="Wu L."/>
            <person name="Ma J."/>
        </authorList>
    </citation>
    <scope>NUCLEOTIDE SEQUENCE [LARGE SCALE GENOMIC DNA]</scope>
    <source>
        <strain evidence="3">LMG 24813</strain>
    </source>
</reference>
<dbReference type="EMBL" id="JBHSBV010000013">
    <property type="protein sequence ID" value="MFC4203428.1"/>
    <property type="molecule type" value="Genomic_DNA"/>
</dbReference>
<dbReference type="Pfam" id="PF13091">
    <property type="entry name" value="PLDc_2"/>
    <property type="match status" value="2"/>
</dbReference>
<gene>
    <name evidence="2" type="ORF">ACFOY1_20950</name>
</gene>
<evidence type="ECO:0000313" key="2">
    <source>
        <dbReference type="EMBL" id="MFC4203428.1"/>
    </source>
</evidence>
<dbReference type="PANTHER" id="PTHR21248:SF12">
    <property type="entry name" value="CARDIOLIPIN SYNTHASE C"/>
    <property type="match status" value="1"/>
</dbReference>
<dbReference type="SMART" id="SM00155">
    <property type="entry name" value="PLDc"/>
    <property type="match status" value="2"/>
</dbReference>
<keyword evidence="3" id="KW-1185">Reference proteome</keyword>
<feature type="domain" description="PLD phosphodiesterase" evidence="1">
    <location>
        <begin position="429"/>
        <end position="456"/>
    </location>
</feature>
<comment type="caution">
    <text evidence="2">The sequence shown here is derived from an EMBL/GenBank/DDBJ whole genome shotgun (WGS) entry which is preliminary data.</text>
</comment>
<dbReference type="CDD" id="cd09111">
    <property type="entry name" value="PLDc_ymdC_like_1"/>
    <property type="match status" value="1"/>
</dbReference>
<feature type="domain" description="PLD phosphodiesterase" evidence="1">
    <location>
        <begin position="190"/>
        <end position="217"/>
    </location>
</feature>
<dbReference type="PROSITE" id="PS50035">
    <property type="entry name" value="PLD"/>
    <property type="match status" value="2"/>
</dbReference>
<accession>A0ABV8P5K7</accession>
<proteinExistence type="predicted"/>
<evidence type="ECO:0000313" key="3">
    <source>
        <dbReference type="Proteomes" id="UP001595848"/>
    </source>
</evidence>
<protein>
    <submittedName>
        <fullName evidence="2">Phospholipase D family protein</fullName>
    </submittedName>
</protein>
<dbReference type="PANTHER" id="PTHR21248">
    <property type="entry name" value="CARDIOLIPIN SYNTHASE"/>
    <property type="match status" value="1"/>
</dbReference>
<evidence type="ECO:0000259" key="1">
    <source>
        <dbReference type="PROSITE" id="PS50035"/>
    </source>
</evidence>
<sequence>MSGISPAADLCRPAVPRGATGLAWAGLLLRTVRGACLLWVFLLAGCAQLPTLQGRSQSVALQHTQDTALGREFVPLARQHPGKSGVIALADGPAAFATRLWLAQMAQRSLDVQYYIWHDDIAGIMLFDALRRAAQRGVRVRLLLDDNEAGNLDGILAALAAQPNIQVRLFNPFLHRHWRFLDYLTDFSRLNRRMHNKSFTADNQATIIGGRNIGDEYFGAGQDFLFVDLDVMAIGPVVKAVSHDFDRYWASASAYPVGRILPPAAPGAAAVLAAHAAQLRKEPVGRAYLRTLAHLPLPEELRSHHPPFEWAVTHMVSDDPAKGLGQAPADEMMPAKLDSILGTPKHEMQLVSPYFVPTAGGARYFEDLARKGVKVTILTNSLEATDVAVVHAGYAKWRKPLLRAGVKIYEMKREFSGPQPRYRNLTGRSASSLHAKTISVDRSRIFIGSFNFDPRSAKLNTEMGFVIDSADMARAIPEALGGSVLVRAYRVRLSPQGKLQWVEHKGKKIIVYDTEPGTSFWLRLGVSTLSVLPIDWML</sequence>
<name>A0ABV8P5K7_9BURK</name>